<dbReference type="InterPro" id="IPR013149">
    <property type="entry name" value="ADH-like_C"/>
</dbReference>
<keyword evidence="2" id="KW-0560">Oxidoreductase</keyword>
<dbReference type="GO" id="GO:0070402">
    <property type="term" value="F:NADPH binding"/>
    <property type="evidence" value="ECO:0007669"/>
    <property type="project" value="TreeGrafter"/>
</dbReference>
<accession>A0AAE0TV31</accession>
<dbReference type="AlphaFoldDB" id="A0AAE0TV31"/>
<proteinExistence type="predicted"/>
<dbReference type="Proteomes" id="UP001285441">
    <property type="component" value="Unassembled WGS sequence"/>
</dbReference>
<dbReference type="PANTHER" id="PTHR48106">
    <property type="entry name" value="QUINONE OXIDOREDUCTASE PIG3-RELATED"/>
    <property type="match status" value="1"/>
</dbReference>
<evidence type="ECO:0000256" key="2">
    <source>
        <dbReference type="ARBA" id="ARBA00023002"/>
    </source>
</evidence>
<dbReference type="InterPro" id="IPR013154">
    <property type="entry name" value="ADH-like_N"/>
</dbReference>
<dbReference type="InterPro" id="IPR036291">
    <property type="entry name" value="NAD(P)-bd_dom_sf"/>
</dbReference>
<protein>
    <submittedName>
        <fullName evidence="4">Chaperonin 10-like protein</fullName>
    </submittedName>
</protein>
<evidence type="ECO:0000259" key="3">
    <source>
        <dbReference type="SMART" id="SM00829"/>
    </source>
</evidence>
<organism evidence="4 5">
    <name type="scientific">Podospora didyma</name>
    <dbReference type="NCBI Taxonomy" id="330526"/>
    <lineage>
        <taxon>Eukaryota</taxon>
        <taxon>Fungi</taxon>
        <taxon>Dikarya</taxon>
        <taxon>Ascomycota</taxon>
        <taxon>Pezizomycotina</taxon>
        <taxon>Sordariomycetes</taxon>
        <taxon>Sordariomycetidae</taxon>
        <taxon>Sordariales</taxon>
        <taxon>Podosporaceae</taxon>
        <taxon>Podospora</taxon>
    </lineage>
</organism>
<evidence type="ECO:0000256" key="1">
    <source>
        <dbReference type="ARBA" id="ARBA00022857"/>
    </source>
</evidence>
<dbReference type="Gene3D" id="3.40.50.720">
    <property type="entry name" value="NAD(P)-binding Rossmann-like Domain"/>
    <property type="match status" value="1"/>
</dbReference>
<evidence type="ECO:0000313" key="4">
    <source>
        <dbReference type="EMBL" id="KAK3380781.1"/>
    </source>
</evidence>
<keyword evidence="1" id="KW-0521">NADP</keyword>
<feature type="domain" description="Enoyl reductase (ER)" evidence="3">
    <location>
        <begin position="55"/>
        <end position="366"/>
    </location>
</feature>
<dbReference type="PANTHER" id="PTHR48106:SF18">
    <property type="entry name" value="QUINONE OXIDOREDUCTASE PIG3"/>
    <property type="match status" value="1"/>
</dbReference>
<dbReference type="Pfam" id="PF08240">
    <property type="entry name" value="ADH_N"/>
    <property type="match status" value="1"/>
</dbReference>
<name>A0AAE0TV31_9PEZI</name>
<dbReference type="Gene3D" id="3.90.180.10">
    <property type="entry name" value="Medium-chain alcohol dehydrogenases, catalytic domain"/>
    <property type="match status" value="1"/>
</dbReference>
<keyword evidence="5" id="KW-1185">Reference proteome</keyword>
<evidence type="ECO:0000313" key="5">
    <source>
        <dbReference type="Proteomes" id="UP001285441"/>
    </source>
</evidence>
<dbReference type="InterPro" id="IPR020843">
    <property type="entry name" value="ER"/>
</dbReference>
<dbReference type="EMBL" id="JAULSW010000005">
    <property type="protein sequence ID" value="KAK3380781.1"/>
    <property type="molecule type" value="Genomic_DNA"/>
</dbReference>
<dbReference type="SUPFAM" id="SSF51735">
    <property type="entry name" value="NAD(P)-binding Rossmann-fold domains"/>
    <property type="match status" value="1"/>
</dbReference>
<dbReference type="Pfam" id="PF00107">
    <property type="entry name" value="ADH_zinc_N"/>
    <property type="match status" value="1"/>
</dbReference>
<comment type="caution">
    <text evidence="4">The sequence shown here is derived from an EMBL/GenBank/DDBJ whole genome shotgun (WGS) entry which is preliminary data.</text>
</comment>
<dbReference type="SMART" id="SM00829">
    <property type="entry name" value="PKS_ER"/>
    <property type="match status" value="1"/>
</dbReference>
<sequence>MRNINIQKREADSSSMSDVLPARNIQLLFAFCSLGRPPHPRMLDAMEAIVISKFGGPEVLLSQQVPKPAPVVGEVLIRVKAFGVNHAEMHMRKGEWDEWNPITGLECVGTVEACPGGEVAVGSQVAGVMGGMGRNRPGGYGEYVNVPATNVVAINTNLPWEELAALPEVYCTAYSCLFTILAIQPGERVLIRGATSTLGQAAVNLAVNVGANVTATTRQETRFDMLKKMGASDVKREQPEFSAQFSQPPLFDKTLNLIGNSMLLECIRLTRPGGRMLQAGWLGGLAPVADFNPMVQMESGVHFSLFHSKVLGSPDFPLSGIPLQDIVDKLEKGKWDAKPSHVFDVKDIWEAHKLLDSHQAGGKIVVKRY</sequence>
<reference evidence="4" key="2">
    <citation type="submission" date="2023-06" db="EMBL/GenBank/DDBJ databases">
        <authorList>
            <consortium name="Lawrence Berkeley National Laboratory"/>
            <person name="Haridas S."/>
            <person name="Hensen N."/>
            <person name="Bonometti L."/>
            <person name="Westerberg I."/>
            <person name="Brannstrom I.O."/>
            <person name="Guillou S."/>
            <person name="Cros-Aarteil S."/>
            <person name="Calhoun S."/>
            <person name="Kuo A."/>
            <person name="Mondo S."/>
            <person name="Pangilinan J."/>
            <person name="Riley R."/>
            <person name="LaButti K."/>
            <person name="Andreopoulos B."/>
            <person name="Lipzen A."/>
            <person name="Chen C."/>
            <person name="Yanf M."/>
            <person name="Daum C."/>
            <person name="Ng V."/>
            <person name="Clum A."/>
            <person name="Steindorff A."/>
            <person name="Ohm R."/>
            <person name="Martin F."/>
            <person name="Silar P."/>
            <person name="Natvig D."/>
            <person name="Lalanne C."/>
            <person name="Gautier V."/>
            <person name="Ament-velasquez S.L."/>
            <person name="Kruys A."/>
            <person name="Hutchinson M.I."/>
            <person name="Powell A.J."/>
            <person name="Barry K."/>
            <person name="Miller A.N."/>
            <person name="Grigoriev I.V."/>
            <person name="Debuchy R."/>
            <person name="Gladieux P."/>
            <person name="Thoren M.H."/>
            <person name="Johannesson H."/>
        </authorList>
    </citation>
    <scope>NUCLEOTIDE SEQUENCE</scope>
    <source>
        <strain evidence="4">CBS 232.78</strain>
    </source>
</reference>
<dbReference type="InterPro" id="IPR011032">
    <property type="entry name" value="GroES-like_sf"/>
</dbReference>
<dbReference type="GO" id="GO:0016651">
    <property type="term" value="F:oxidoreductase activity, acting on NAD(P)H"/>
    <property type="evidence" value="ECO:0007669"/>
    <property type="project" value="TreeGrafter"/>
</dbReference>
<gene>
    <name evidence="4" type="ORF">B0H63DRAFT_434104</name>
</gene>
<dbReference type="SUPFAM" id="SSF50129">
    <property type="entry name" value="GroES-like"/>
    <property type="match status" value="1"/>
</dbReference>
<reference evidence="4" key="1">
    <citation type="journal article" date="2023" name="Mol. Phylogenet. Evol.">
        <title>Genome-scale phylogeny and comparative genomics of the fungal order Sordariales.</title>
        <authorList>
            <person name="Hensen N."/>
            <person name="Bonometti L."/>
            <person name="Westerberg I."/>
            <person name="Brannstrom I.O."/>
            <person name="Guillou S."/>
            <person name="Cros-Aarteil S."/>
            <person name="Calhoun S."/>
            <person name="Haridas S."/>
            <person name="Kuo A."/>
            <person name="Mondo S."/>
            <person name="Pangilinan J."/>
            <person name="Riley R."/>
            <person name="LaButti K."/>
            <person name="Andreopoulos B."/>
            <person name="Lipzen A."/>
            <person name="Chen C."/>
            <person name="Yan M."/>
            <person name="Daum C."/>
            <person name="Ng V."/>
            <person name="Clum A."/>
            <person name="Steindorff A."/>
            <person name="Ohm R.A."/>
            <person name="Martin F."/>
            <person name="Silar P."/>
            <person name="Natvig D.O."/>
            <person name="Lalanne C."/>
            <person name="Gautier V."/>
            <person name="Ament-Velasquez S.L."/>
            <person name="Kruys A."/>
            <person name="Hutchinson M.I."/>
            <person name="Powell A.J."/>
            <person name="Barry K."/>
            <person name="Miller A.N."/>
            <person name="Grigoriev I.V."/>
            <person name="Debuchy R."/>
            <person name="Gladieux P."/>
            <person name="Hiltunen Thoren M."/>
            <person name="Johannesson H."/>
        </authorList>
    </citation>
    <scope>NUCLEOTIDE SEQUENCE</scope>
    <source>
        <strain evidence="4">CBS 232.78</strain>
    </source>
</reference>